<keyword evidence="1" id="KW-0472">Membrane</keyword>
<dbReference type="AlphaFoldDB" id="A0A1B9HVM4"/>
<gene>
    <name evidence="2" type="ORF">I206_07095</name>
    <name evidence="3" type="ORF">I206_101815</name>
</gene>
<keyword evidence="1" id="KW-0812">Transmembrane</keyword>
<dbReference type="Proteomes" id="UP000094020">
    <property type="component" value="Chromosome 2"/>
</dbReference>
<feature type="transmembrane region" description="Helical" evidence="1">
    <location>
        <begin position="7"/>
        <end position="35"/>
    </location>
</feature>
<sequence>MMCIKHVLLYFFLLPIPAASPIFILLFTAAAFIAIKPCGYCLSLLAILFLSSSPHSPFLHPSLDSQASSSSRINSTSTVISSANLPLNAPLPNRTWMNLNGGRYSSPNLVGYEEMNKAISATYSNSTRQNALWKKIFGWDLGQSFYTTSNRVITGNTILDKIVEPYLPPSPESSAIISIETNKWRKRELPKNYFDMSWKGIGFVVDFGLKRSEDGIKWEIEEVIGKEWVRSIPDAQTIEDMSIGIDEEKIQSPLQNQEADQTRKGNFWDKVPILSSYW</sequence>
<keyword evidence="4" id="KW-1185">Reference proteome</keyword>
<dbReference type="KEGG" id="kpin:30175464"/>
<evidence type="ECO:0000256" key="1">
    <source>
        <dbReference type="SAM" id="Phobius"/>
    </source>
</evidence>
<dbReference type="GeneID" id="30175464"/>
<name>A0A1B9HVM4_9TREE</name>
<evidence type="ECO:0000313" key="4">
    <source>
        <dbReference type="Proteomes" id="UP000094020"/>
    </source>
</evidence>
<evidence type="ECO:0000313" key="3">
    <source>
        <dbReference type="EMBL" id="WWC67897.1"/>
    </source>
</evidence>
<dbReference type="OrthoDB" id="2564054at2759"/>
<reference evidence="3" key="2">
    <citation type="submission" date="2013-07" db="EMBL/GenBank/DDBJ databases">
        <authorList>
            <consortium name="The Broad Institute Genome Sequencing Platform"/>
            <person name="Cuomo C."/>
            <person name="Litvintseva A."/>
            <person name="Chen Y."/>
            <person name="Heitman J."/>
            <person name="Sun S."/>
            <person name="Springer D."/>
            <person name="Dromer F."/>
            <person name="Young S.K."/>
            <person name="Zeng Q."/>
            <person name="Gargeya S."/>
            <person name="Fitzgerald M."/>
            <person name="Abouelleil A."/>
            <person name="Alvarado L."/>
            <person name="Berlin A.M."/>
            <person name="Chapman S.B."/>
            <person name="Dewar J."/>
            <person name="Goldberg J."/>
            <person name="Griggs A."/>
            <person name="Gujja S."/>
            <person name="Hansen M."/>
            <person name="Howarth C."/>
            <person name="Imamovic A."/>
            <person name="Larimer J."/>
            <person name="McCowan C."/>
            <person name="Murphy C."/>
            <person name="Pearson M."/>
            <person name="Priest M."/>
            <person name="Roberts A."/>
            <person name="Saif S."/>
            <person name="Shea T."/>
            <person name="Sykes S."/>
            <person name="Wortman J."/>
            <person name="Nusbaum C."/>
            <person name="Birren B."/>
        </authorList>
    </citation>
    <scope>NUCLEOTIDE SEQUENCE</scope>
    <source>
        <strain evidence="3">CBS 10737</strain>
    </source>
</reference>
<dbReference type="EMBL" id="KV700117">
    <property type="protein sequence ID" value="OCF47316.1"/>
    <property type="molecule type" value="Genomic_DNA"/>
</dbReference>
<dbReference type="EMBL" id="CP144520">
    <property type="protein sequence ID" value="WWC67897.1"/>
    <property type="molecule type" value="Genomic_DNA"/>
</dbReference>
<protein>
    <submittedName>
        <fullName evidence="2">Uncharacterized protein</fullName>
    </submittedName>
</protein>
<reference evidence="2" key="1">
    <citation type="submission" date="2013-07" db="EMBL/GenBank/DDBJ databases">
        <title>The Genome Sequence of Cryptococcus pinus CBS10737.</title>
        <authorList>
            <consortium name="The Broad Institute Genome Sequencing Platform"/>
            <person name="Cuomo C."/>
            <person name="Litvintseva A."/>
            <person name="Chen Y."/>
            <person name="Heitman J."/>
            <person name="Sun S."/>
            <person name="Springer D."/>
            <person name="Dromer F."/>
            <person name="Young S.K."/>
            <person name="Zeng Q."/>
            <person name="Gargeya S."/>
            <person name="Fitzgerald M."/>
            <person name="Abouelleil A."/>
            <person name="Alvarado L."/>
            <person name="Berlin A.M."/>
            <person name="Chapman S.B."/>
            <person name="Dewar J."/>
            <person name="Goldberg J."/>
            <person name="Griggs A."/>
            <person name="Gujja S."/>
            <person name="Hansen M."/>
            <person name="Howarth C."/>
            <person name="Imamovic A."/>
            <person name="Larimer J."/>
            <person name="McCowan C."/>
            <person name="Murphy C."/>
            <person name="Pearson M."/>
            <person name="Priest M."/>
            <person name="Roberts A."/>
            <person name="Saif S."/>
            <person name="Shea T."/>
            <person name="Sykes S."/>
            <person name="Wortman J."/>
            <person name="Nusbaum C."/>
            <person name="Birren B."/>
        </authorList>
    </citation>
    <scope>NUCLEOTIDE SEQUENCE [LARGE SCALE GENOMIC DNA]</scope>
    <source>
        <strain evidence="2">CBS 10737</strain>
    </source>
</reference>
<reference evidence="2" key="3">
    <citation type="submission" date="2016-07" db="EMBL/GenBank/DDBJ databases">
        <title>Evolution of pathogenesis and genome organization in the Tremellales.</title>
        <authorList>
            <person name="Cuomo C."/>
            <person name="Litvintseva A."/>
            <person name="Heitman J."/>
            <person name="Chen Y."/>
            <person name="Sun S."/>
            <person name="Springer D."/>
            <person name="Dromer F."/>
            <person name="Young S."/>
            <person name="Zeng Q."/>
            <person name="Chapman S."/>
            <person name="Gujja S."/>
            <person name="Saif S."/>
            <person name="Birren B."/>
        </authorList>
    </citation>
    <scope>NUCLEOTIDE SEQUENCE</scope>
    <source>
        <strain evidence="2">CBS 10737</strain>
    </source>
</reference>
<accession>A0A1B9HVM4</accession>
<proteinExistence type="predicted"/>
<dbReference type="RefSeq" id="XP_019008535.1">
    <property type="nucleotide sequence ID" value="XM_019158789.1"/>
</dbReference>
<keyword evidence="1" id="KW-1133">Transmembrane helix</keyword>
<reference evidence="3" key="4">
    <citation type="submission" date="2024-02" db="EMBL/GenBank/DDBJ databases">
        <title>Comparative genomics of Cryptococcus and Kwoniella reveals pathogenesis evolution and contrasting modes of karyotype evolution via chromosome fusion or intercentromeric recombination.</title>
        <authorList>
            <person name="Coelho M.A."/>
            <person name="David-Palma M."/>
            <person name="Shea T."/>
            <person name="Bowers K."/>
            <person name="McGinley-Smith S."/>
            <person name="Mohammad A.W."/>
            <person name="Gnirke A."/>
            <person name="Yurkov A.M."/>
            <person name="Nowrousian M."/>
            <person name="Sun S."/>
            <person name="Cuomo C.A."/>
            <person name="Heitman J."/>
        </authorList>
    </citation>
    <scope>NUCLEOTIDE SEQUENCE</scope>
    <source>
        <strain evidence="3">CBS 10737</strain>
    </source>
</reference>
<evidence type="ECO:0000313" key="2">
    <source>
        <dbReference type="EMBL" id="OCF47316.1"/>
    </source>
</evidence>
<organism evidence="2">
    <name type="scientific">Kwoniella pini CBS 10737</name>
    <dbReference type="NCBI Taxonomy" id="1296096"/>
    <lineage>
        <taxon>Eukaryota</taxon>
        <taxon>Fungi</taxon>
        <taxon>Dikarya</taxon>
        <taxon>Basidiomycota</taxon>
        <taxon>Agaricomycotina</taxon>
        <taxon>Tremellomycetes</taxon>
        <taxon>Tremellales</taxon>
        <taxon>Cryptococcaceae</taxon>
        <taxon>Kwoniella</taxon>
    </lineage>
</organism>